<dbReference type="PANTHER" id="PTHR30086">
    <property type="entry name" value="ARGININE EXPORTER PROTEIN ARGO"/>
    <property type="match status" value="1"/>
</dbReference>
<gene>
    <name evidence="7" type="ORF">brsh051_19450</name>
</gene>
<evidence type="ECO:0000256" key="2">
    <source>
        <dbReference type="ARBA" id="ARBA00022475"/>
    </source>
</evidence>
<dbReference type="AlphaFoldDB" id="A0AAN0MHQ8"/>
<dbReference type="KEGG" id="broo:brsh051_19450"/>
<dbReference type="Pfam" id="PF01810">
    <property type="entry name" value="LysE"/>
    <property type="match status" value="1"/>
</dbReference>
<feature type="transmembrane region" description="Helical" evidence="6">
    <location>
        <begin position="107"/>
        <end position="128"/>
    </location>
</feature>
<evidence type="ECO:0000313" key="8">
    <source>
        <dbReference type="Proteomes" id="UP001431656"/>
    </source>
</evidence>
<keyword evidence="5 6" id="KW-0472">Membrane</keyword>
<evidence type="ECO:0000256" key="6">
    <source>
        <dbReference type="SAM" id="Phobius"/>
    </source>
</evidence>
<accession>A0AAN0MHQ8</accession>
<dbReference type="GO" id="GO:0005886">
    <property type="term" value="C:plasma membrane"/>
    <property type="evidence" value="ECO:0007669"/>
    <property type="project" value="UniProtKB-SubCell"/>
</dbReference>
<protein>
    <submittedName>
        <fullName evidence="7">LysE family translocator</fullName>
    </submittedName>
</protein>
<proteinExistence type="predicted"/>
<feature type="transmembrane region" description="Helical" evidence="6">
    <location>
        <begin position="27"/>
        <end position="45"/>
    </location>
</feature>
<feature type="transmembrane region" description="Helical" evidence="6">
    <location>
        <begin position="65"/>
        <end position="87"/>
    </location>
</feature>
<evidence type="ECO:0000256" key="5">
    <source>
        <dbReference type="ARBA" id="ARBA00023136"/>
    </source>
</evidence>
<keyword evidence="8" id="KW-1185">Reference proteome</keyword>
<keyword evidence="3 6" id="KW-0812">Transmembrane</keyword>
<evidence type="ECO:0000256" key="3">
    <source>
        <dbReference type="ARBA" id="ARBA00022692"/>
    </source>
</evidence>
<sequence>MVWGVAAAVGAAALLAASELAYRMISYAGIAYMVYLGSAMIVRSFRSHEEQTQDAAHAPRRESLWQAFVTGAGTNILNPKIGVFYIATMPQFIPAGNSPLGMGLLLAGVHVLLTLAWFTLIITGAYAAKRWLSRPRATRIIDRVAGVVIIGFAGRLALQPR</sequence>
<dbReference type="Proteomes" id="UP001431656">
    <property type="component" value="Chromosome"/>
</dbReference>
<reference evidence="7" key="1">
    <citation type="journal article" date="2024" name="Int. J. Syst. Evol. Microbiol.">
        <title>Brooklawnia propionicigenes sp. nov., a facultatively anaerobic, propionate-producing bacterium isolated from a methanogenic reactor treating waste from cattle farms.</title>
        <authorList>
            <person name="Akita Y."/>
            <person name="Ueki A."/>
            <person name="Tonouchi A."/>
            <person name="Sugawara Y."/>
            <person name="Honma S."/>
            <person name="Kaku N."/>
            <person name="Ueki K."/>
        </authorList>
    </citation>
    <scope>NUCLEOTIDE SEQUENCE</scope>
    <source>
        <strain evidence="7">SH051</strain>
    </source>
</reference>
<dbReference type="InterPro" id="IPR001123">
    <property type="entry name" value="LeuE-type"/>
</dbReference>
<organism evidence="7 8">
    <name type="scientific">Brooklawnia propionicigenes</name>
    <dbReference type="NCBI Taxonomy" id="3041175"/>
    <lineage>
        <taxon>Bacteria</taxon>
        <taxon>Bacillati</taxon>
        <taxon>Actinomycetota</taxon>
        <taxon>Actinomycetes</taxon>
        <taxon>Propionibacteriales</taxon>
        <taxon>Propionibacteriaceae</taxon>
        <taxon>Brooklawnia</taxon>
    </lineage>
</organism>
<dbReference type="PANTHER" id="PTHR30086:SF20">
    <property type="entry name" value="ARGININE EXPORTER PROTEIN ARGO-RELATED"/>
    <property type="match status" value="1"/>
</dbReference>
<comment type="subcellular location">
    <subcellularLocation>
        <location evidence="1">Cell membrane</location>
        <topology evidence="1">Multi-pass membrane protein</topology>
    </subcellularLocation>
</comment>
<dbReference type="EMBL" id="AP028056">
    <property type="protein sequence ID" value="BEH02664.1"/>
    <property type="molecule type" value="Genomic_DNA"/>
</dbReference>
<dbReference type="GO" id="GO:0015171">
    <property type="term" value="F:amino acid transmembrane transporter activity"/>
    <property type="evidence" value="ECO:0007669"/>
    <property type="project" value="TreeGrafter"/>
</dbReference>
<name>A0AAN0MHQ8_9ACTN</name>
<evidence type="ECO:0000256" key="1">
    <source>
        <dbReference type="ARBA" id="ARBA00004651"/>
    </source>
</evidence>
<evidence type="ECO:0000256" key="4">
    <source>
        <dbReference type="ARBA" id="ARBA00022989"/>
    </source>
</evidence>
<evidence type="ECO:0000313" key="7">
    <source>
        <dbReference type="EMBL" id="BEH02664.1"/>
    </source>
</evidence>
<keyword evidence="4 6" id="KW-1133">Transmembrane helix</keyword>
<keyword evidence="2" id="KW-1003">Cell membrane</keyword>